<protein>
    <submittedName>
        <fullName evidence="2">Y4mF family transcriptional regulator</fullName>
    </submittedName>
</protein>
<proteinExistence type="predicted"/>
<feature type="domain" description="HTH cro/C1-type" evidence="1">
    <location>
        <begin position="14"/>
        <end position="68"/>
    </location>
</feature>
<evidence type="ECO:0000259" key="1">
    <source>
        <dbReference type="PROSITE" id="PS50943"/>
    </source>
</evidence>
<dbReference type="SUPFAM" id="SSF47413">
    <property type="entry name" value="lambda repressor-like DNA-binding domains"/>
    <property type="match status" value="1"/>
</dbReference>
<dbReference type="EMBL" id="JAUSVL010000001">
    <property type="protein sequence ID" value="MDQ0291857.1"/>
    <property type="molecule type" value="Genomic_DNA"/>
</dbReference>
<dbReference type="GO" id="GO:0003677">
    <property type="term" value="F:DNA binding"/>
    <property type="evidence" value="ECO:0007669"/>
    <property type="project" value="InterPro"/>
</dbReference>
<dbReference type="Gene3D" id="1.10.260.40">
    <property type="entry name" value="lambda repressor-like DNA-binding domains"/>
    <property type="match status" value="1"/>
</dbReference>
<name>A0AAE3VJQ4_9BACT</name>
<organism evidence="2 3">
    <name type="scientific">Oligosphaera ethanolica</name>
    <dbReference type="NCBI Taxonomy" id="760260"/>
    <lineage>
        <taxon>Bacteria</taxon>
        <taxon>Pseudomonadati</taxon>
        <taxon>Lentisphaerota</taxon>
        <taxon>Oligosphaeria</taxon>
        <taxon>Oligosphaerales</taxon>
        <taxon>Oligosphaeraceae</taxon>
        <taxon>Oligosphaera</taxon>
    </lineage>
</organism>
<dbReference type="Proteomes" id="UP001238163">
    <property type="component" value="Unassembled WGS sequence"/>
</dbReference>
<keyword evidence="3" id="KW-1185">Reference proteome</keyword>
<dbReference type="AlphaFoldDB" id="A0AAE3VJQ4"/>
<dbReference type="Pfam" id="PF01381">
    <property type="entry name" value="HTH_3"/>
    <property type="match status" value="1"/>
</dbReference>
<gene>
    <name evidence="2" type="ORF">J3R75_003964</name>
</gene>
<reference evidence="2" key="1">
    <citation type="submission" date="2023-07" db="EMBL/GenBank/DDBJ databases">
        <title>Genomic Encyclopedia of Type Strains, Phase IV (KMG-IV): sequencing the most valuable type-strain genomes for metagenomic binning, comparative biology and taxonomic classification.</title>
        <authorList>
            <person name="Goeker M."/>
        </authorList>
    </citation>
    <scope>NUCLEOTIDE SEQUENCE</scope>
    <source>
        <strain evidence="2">DSM 24202</strain>
    </source>
</reference>
<dbReference type="SMART" id="SM00530">
    <property type="entry name" value="HTH_XRE"/>
    <property type="match status" value="1"/>
</dbReference>
<dbReference type="PROSITE" id="PS50943">
    <property type="entry name" value="HTH_CROC1"/>
    <property type="match status" value="1"/>
</dbReference>
<dbReference type="InterPro" id="IPR001387">
    <property type="entry name" value="Cro/C1-type_HTH"/>
</dbReference>
<comment type="caution">
    <text evidence="2">The sequence shown here is derived from an EMBL/GenBank/DDBJ whole genome shotgun (WGS) entry which is preliminary data.</text>
</comment>
<evidence type="ECO:0000313" key="2">
    <source>
        <dbReference type="EMBL" id="MDQ0291857.1"/>
    </source>
</evidence>
<dbReference type="InterPro" id="IPR010982">
    <property type="entry name" value="Lambda_DNA-bd_dom_sf"/>
</dbReference>
<accession>A0AAE3VJQ4</accession>
<evidence type="ECO:0000313" key="3">
    <source>
        <dbReference type="Proteomes" id="UP001238163"/>
    </source>
</evidence>
<dbReference type="RefSeq" id="WP_307265229.1">
    <property type="nucleotide sequence ID" value="NZ_JAUSVL010000001.1"/>
</dbReference>
<dbReference type="CDD" id="cd00093">
    <property type="entry name" value="HTH_XRE"/>
    <property type="match status" value="1"/>
</dbReference>
<sequence length="79" mass="8460">MNTPTTSSELGEAIRARRQELGATQKDLAMAAGTGLRFIIDLERGKPSCQTGKMLLVLQALGLSLTLCASDMIRPNETP</sequence>